<keyword evidence="1" id="KW-0548">Nucleotidyltransferase</keyword>
<comment type="caution">
    <text evidence="1">The sequence shown here is derived from an EMBL/GenBank/DDBJ whole genome shotgun (WGS) entry which is preliminary data.</text>
</comment>
<keyword evidence="1" id="KW-0808">Transferase</keyword>
<accession>A0A392PDY1</accession>
<protein>
    <submittedName>
        <fullName evidence="1">RNA-directed DNA polymerase (Reverse transcriptase)</fullName>
    </submittedName>
</protein>
<dbReference type="PANTHER" id="PTHR36617:SF5">
    <property type="entry name" value="OS05G0421675 PROTEIN"/>
    <property type="match status" value="1"/>
</dbReference>
<dbReference type="PANTHER" id="PTHR36617">
    <property type="entry name" value="PROTEIN, PUTATIVE-RELATED"/>
    <property type="match status" value="1"/>
</dbReference>
<dbReference type="GO" id="GO:0003964">
    <property type="term" value="F:RNA-directed DNA polymerase activity"/>
    <property type="evidence" value="ECO:0007669"/>
    <property type="project" value="UniProtKB-KW"/>
</dbReference>
<reference evidence="1 2" key="1">
    <citation type="journal article" date="2018" name="Front. Plant Sci.">
        <title>Red Clover (Trifolium pratense) and Zigzag Clover (T. medium) - A Picture of Genomic Similarities and Differences.</title>
        <authorList>
            <person name="Dluhosova J."/>
            <person name="Istvanek J."/>
            <person name="Nedelnik J."/>
            <person name="Repkova J."/>
        </authorList>
    </citation>
    <scope>NUCLEOTIDE SEQUENCE [LARGE SCALE GENOMIC DNA]</scope>
    <source>
        <strain evidence="2">cv. 10/8</strain>
        <tissue evidence="1">Leaf</tissue>
    </source>
</reference>
<evidence type="ECO:0000313" key="2">
    <source>
        <dbReference type="Proteomes" id="UP000265520"/>
    </source>
</evidence>
<organism evidence="1 2">
    <name type="scientific">Trifolium medium</name>
    <dbReference type="NCBI Taxonomy" id="97028"/>
    <lineage>
        <taxon>Eukaryota</taxon>
        <taxon>Viridiplantae</taxon>
        <taxon>Streptophyta</taxon>
        <taxon>Embryophyta</taxon>
        <taxon>Tracheophyta</taxon>
        <taxon>Spermatophyta</taxon>
        <taxon>Magnoliopsida</taxon>
        <taxon>eudicotyledons</taxon>
        <taxon>Gunneridae</taxon>
        <taxon>Pentapetalae</taxon>
        <taxon>rosids</taxon>
        <taxon>fabids</taxon>
        <taxon>Fabales</taxon>
        <taxon>Fabaceae</taxon>
        <taxon>Papilionoideae</taxon>
        <taxon>50 kb inversion clade</taxon>
        <taxon>NPAAA clade</taxon>
        <taxon>Hologalegina</taxon>
        <taxon>IRL clade</taxon>
        <taxon>Trifolieae</taxon>
        <taxon>Trifolium</taxon>
    </lineage>
</organism>
<proteinExistence type="predicted"/>
<name>A0A392PDY1_9FABA</name>
<dbReference type="AlphaFoldDB" id="A0A392PDY1"/>
<keyword evidence="1" id="KW-0695">RNA-directed DNA polymerase</keyword>
<gene>
    <name evidence="1" type="ORF">A2U01_0031434</name>
</gene>
<feature type="non-terminal residue" evidence="1">
    <location>
        <position position="1"/>
    </location>
</feature>
<keyword evidence="2" id="KW-1185">Reference proteome</keyword>
<dbReference type="Proteomes" id="UP000265520">
    <property type="component" value="Unassembled WGS sequence"/>
</dbReference>
<dbReference type="EMBL" id="LXQA010075852">
    <property type="protein sequence ID" value="MCI10341.1"/>
    <property type="molecule type" value="Genomic_DNA"/>
</dbReference>
<evidence type="ECO:0000313" key="1">
    <source>
        <dbReference type="EMBL" id="MCI10341.1"/>
    </source>
</evidence>
<sequence>EDICKPKVEGGLGIRDLRVVNKSLLAKWRWKLLTNDDELWKSVIIAKYGVRPMGHVRLDDVAFGSMCSSWWRDLCKLDQDGGWFRQMVVKKVGRGDATKFWKDVWVGDQPLEQRFRRLFDMSLQQHDMVQAVGQWVNGEWRWSFLWRREFFAWEEELFREFEDTIRNVVITKAED</sequence>